<reference evidence="2 3" key="1">
    <citation type="submission" date="2018-12" db="EMBL/GenBank/DDBJ databases">
        <title>Sequencing of bacterial isolates from soil warming experiment in Harvard Forest, Massachusetts, USA.</title>
        <authorList>
            <person name="Deangelis K."/>
        </authorList>
    </citation>
    <scope>NUCLEOTIDE SEQUENCE [LARGE SCALE GENOMIC DNA]</scope>
    <source>
        <strain evidence="2 3">EB153</strain>
    </source>
</reference>
<protein>
    <submittedName>
        <fullName evidence="2">NIPSNAP protein</fullName>
    </submittedName>
</protein>
<organism evidence="2 3">
    <name type="scientific">Edaphobacter aggregans</name>
    <dbReference type="NCBI Taxonomy" id="570835"/>
    <lineage>
        <taxon>Bacteria</taxon>
        <taxon>Pseudomonadati</taxon>
        <taxon>Acidobacteriota</taxon>
        <taxon>Terriglobia</taxon>
        <taxon>Terriglobales</taxon>
        <taxon>Acidobacteriaceae</taxon>
        <taxon>Edaphobacter</taxon>
    </lineage>
</organism>
<name>A0A428MEN4_9BACT</name>
<dbReference type="RefSeq" id="WP_260472662.1">
    <property type="nucleotide sequence ID" value="NZ_RSDW01000001.1"/>
</dbReference>
<dbReference type="Proteomes" id="UP000269669">
    <property type="component" value="Unassembled WGS sequence"/>
</dbReference>
<dbReference type="Pfam" id="PF07978">
    <property type="entry name" value="NIPSNAP"/>
    <property type="match status" value="1"/>
</dbReference>
<dbReference type="Gene3D" id="3.30.70.100">
    <property type="match status" value="1"/>
</dbReference>
<dbReference type="InterPro" id="IPR012577">
    <property type="entry name" value="NIPSNAP"/>
</dbReference>
<sequence length="167" mass="19153">MSSNRHTAYMPPAKPHLDNQINRREAISALAAVFASTKLVYAPQTAVPTERSSMKITCFIRYQIDPFQRDEFQKYAENWARIIPRCGGHLIGYFLPHEGTNDIAWGLIAFDTLAAYETYRARLRSDPEARANFLMAQTKRLILREERTFLEIVEGTFSLPSTLTEHT</sequence>
<keyword evidence="3" id="KW-1185">Reference proteome</keyword>
<accession>A0A428MEN4</accession>
<evidence type="ECO:0000313" key="2">
    <source>
        <dbReference type="EMBL" id="RSL15309.1"/>
    </source>
</evidence>
<evidence type="ECO:0000313" key="3">
    <source>
        <dbReference type="Proteomes" id="UP000269669"/>
    </source>
</evidence>
<dbReference type="InterPro" id="IPR011008">
    <property type="entry name" value="Dimeric_a/b-barrel"/>
</dbReference>
<dbReference type="EMBL" id="RSDW01000001">
    <property type="protein sequence ID" value="RSL15309.1"/>
    <property type="molecule type" value="Genomic_DNA"/>
</dbReference>
<gene>
    <name evidence="2" type="ORF">EDE15_0793</name>
</gene>
<evidence type="ECO:0000259" key="1">
    <source>
        <dbReference type="Pfam" id="PF07978"/>
    </source>
</evidence>
<comment type="caution">
    <text evidence="2">The sequence shown here is derived from an EMBL/GenBank/DDBJ whole genome shotgun (WGS) entry which is preliminary data.</text>
</comment>
<feature type="domain" description="NIPSNAP" evidence="1">
    <location>
        <begin position="59"/>
        <end position="151"/>
    </location>
</feature>
<proteinExistence type="predicted"/>
<dbReference type="SUPFAM" id="SSF54909">
    <property type="entry name" value="Dimeric alpha+beta barrel"/>
    <property type="match status" value="1"/>
</dbReference>
<dbReference type="AlphaFoldDB" id="A0A428MEN4"/>